<reference evidence="1" key="1">
    <citation type="submission" date="2013-07" db="EMBL/GenBank/DDBJ databases">
        <title>The genome of an arbuscular mycorrhizal fungus provides insights into the evolution of the oldest plant symbiosis.</title>
        <authorList>
            <consortium name="DOE Joint Genome Institute"/>
            <person name="Tisserant E."/>
            <person name="Malbreil M."/>
            <person name="Kuo A."/>
            <person name="Kohler A."/>
            <person name="Symeonidi A."/>
            <person name="Balestrini R."/>
            <person name="Charron P."/>
            <person name="Duensing N."/>
            <person name="Frei-dit-Frey N."/>
            <person name="Gianinazzi-Pearson V."/>
            <person name="Gilbert B."/>
            <person name="Handa Y."/>
            <person name="Hijri M."/>
            <person name="Kaul R."/>
            <person name="Kawaguchi M."/>
            <person name="Krajinski F."/>
            <person name="Lammers P."/>
            <person name="Lapierre D."/>
            <person name="Masclaux F.G."/>
            <person name="Murat C."/>
            <person name="Morin E."/>
            <person name="Ndikumana S."/>
            <person name="Pagni M."/>
            <person name="Petitpierre D."/>
            <person name="Requena N."/>
            <person name="Rosikiewicz P."/>
            <person name="Riley R."/>
            <person name="Saito K."/>
            <person name="San Clemente H."/>
            <person name="Shapiro H."/>
            <person name="van Tuinen D."/>
            <person name="Becard G."/>
            <person name="Bonfante P."/>
            <person name="Paszkowski U."/>
            <person name="Shachar-Hill Y."/>
            <person name="Young J.P."/>
            <person name="Sanders I.R."/>
            <person name="Henrissat B."/>
            <person name="Rensing S.A."/>
            <person name="Grigoriev I.V."/>
            <person name="Corradi N."/>
            <person name="Roux C."/>
            <person name="Martin F."/>
        </authorList>
    </citation>
    <scope>NUCLEOTIDE SEQUENCE</scope>
    <source>
        <strain evidence="1">DAOM 197198</strain>
    </source>
</reference>
<dbReference type="VEuPathDB" id="FungiDB:RhiirFUN_021509"/>
<gene>
    <name evidence="1" type="ORF">GLOINDRAFT_633</name>
</gene>
<proteinExistence type="predicted"/>
<sequence length="70" mass="8028">MTLKASQIRIERYCKVTKKKRVNLKDTSNVLALDSDYSLDEEEYTVKAKKIRKLVINKTSSNASIKPLLV</sequence>
<organism evidence="1">
    <name type="scientific">Rhizophagus irregularis (strain DAOM 181602 / DAOM 197198 / MUCL 43194)</name>
    <name type="common">Arbuscular mycorrhizal fungus</name>
    <name type="synonym">Glomus intraradices</name>
    <dbReference type="NCBI Taxonomy" id="747089"/>
    <lineage>
        <taxon>Eukaryota</taxon>
        <taxon>Fungi</taxon>
        <taxon>Fungi incertae sedis</taxon>
        <taxon>Mucoromycota</taxon>
        <taxon>Glomeromycotina</taxon>
        <taxon>Glomeromycetes</taxon>
        <taxon>Glomerales</taxon>
        <taxon>Glomeraceae</taxon>
        <taxon>Rhizophagus</taxon>
    </lineage>
</organism>
<accession>U9T6N2</accession>
<name>U9T6N2_RHIID</name>
<dbReference type="AlphaFoldDB" id="U9T6N2"/>
<protein>
    <submittedName>
        <fullName evidence="1">Uncharacterized protein</fullName>
    </submittedName>
</protein>
<dbReference type="HOGENOM" id="CLU_2759117_0_0_1"/>
<dbReference type="EMBL" id="KI295271">
    <property type="protein sequence ID" value="ESA03042.1"/>
    <property type="molecule type" value="Genomic_DNA"/>
</dbReference>
<evidence type="ECO:0000313" key="1">
    <source>
        <dbReference type="EMBL" id="ESA03042.1"/>
    </source>
</evidence>